<gene>
    <name evidence="3" type="ORF">BO78DRAFT_340787</name>
</gene>
<name>A0A319ECE2_ASPSB</name>
<evidence type="ECO:0000313" key="3">
    <source>
        <dbReference type="EMBL" id="PYI07852.1"/>
    </source>
</evidence>
<dbReference type="STRING" id="1448318.A0A319ECE2"/>
<dbReference type="InterPro" id="IPR002575">
    <property type="entry name" value="Aminoglycoside_PTrfase"/>
</dbReference>
<feature type="domain" description="Aminoglycoside phosphotransferase" evidence="2">
    <location>
        <begin position="94"/>
        <end position="371"/>
    </location>
</feature>
<dbReference type="SUPFAM" id="SSF56112">
    <property type="entry name" value="Protein kinase-like (PK-like)"/>
    <property type="match status" value="1"/>
</dbReference>
<sequence>MLKRAFSARAAWLMPRRQASINPSPPRKFTTDHPRMSNESIPDESLFSYSSGRFLYNEQARLRERHVTFDVPALKKAIAKHVGHGSVRELVKLSEGGFNRVLLATMEDGFRAIVKIPYWISVPKTYATASEVATLTFLRSKGIPVPEVYGWSSTADNPVGIEYIVMEHAAGVGADTRWFSNTKHQKHALVTGIVDIEKKLFSIPFGAVGSLYFKNDLPPQLQGPLYVAGTPDDAGDSETYCIGPIADYMFWYGQRAEMELDRGPWRDPKNFLLATAKKEVKWIERFGKPLESDFPHNTVFPGVKSPQDYLDLLKKYLAIAPYLLPKEPGNNLSRPTLRHPDLTPSNVFICPDTFKVTSIIDWQHTVIIPLLFAAGYPKLFENPEPEPPTGLIPPKYPPGYDDMSPEEKSQVDELIRRQSLFYLYRVFNGGLNKLHLEALQDPLILQRQHLVDFAGRQWSGNLMTLRGALMRIRDLWPHLGGKDAHLECSIEFSEQEARDQAENEPMWYNLNTLVSHWRDELGGLSEEGWLPAEKYDAAVKRNESLKAEFSDGGSPDELQKIERGWPFQDHEEFF</sequence>
<feature type="region of interest" description="Disordered" evidence="1">
    <location>
        <begin position="17"/>
        <end position="36"/>
    </location>
</feature>
<proteinExistence type="predicted"/>
<dbReference type="GO" id="GO:0004674">
    <property type="term" value="F:protein serine/threonine kinase activity"/>
    <property type="evidence" value="ECO:0007669"/>
    <property type="project" value="UniProtKB-KW"/>
</dbReference>
<dbReference type="OrthoDB" id="10003767at2759"/>
<dbReference type="Pfam" id="PF01636">
    <property type="entry name" value="APH"/>
    <property type="match status" value="1"/>
</dbReference>
<dbReference type="InterPro" id="IPR051035">
    <property type="entry name" value="Mito_inheritance_9"/>
</dbReference>
<dbReference type="VEuPathDB" id="FungiDB:BO78DRAFT_340787"/>
<dbReference type="InterPro" id="IPR011009">
    <property type="entry name" value="Kinase-like_dom_sf"/>
</dbReference>
<organism evidence="3 4">
    <name type="scientific">Aspergillus sclerotiicarbonarius (strain CBS 121057 / IBT 28362)</name>
    <dbReference type="NCBI Taxonomy" id="1448318"/>
    <lineage>
        <taxon>Eukaryota</taxon>
        <taxon>Fungi</taxon>
        <taxon>Dikarya</taxon>
        <taxon>Ascomycota</taxon>
        <taxon>Pezizomycotina</taxon>
        <taxon>Eurotiomycetes</taxon>
        <taxon>Eurotiomycetidae</taxon>
        <taxon>Eurotiales</taxon>
        <taxon>Aspergillaceae</taxon>
        <taxon>Aspergillus</taxon>
        <taxon>Aspergillus subgen. Circumdati</taxon>
    </lineage>
</organism>
<dbReference type="PANTHER" id="PTHR36091:SF2">
    <property type="entry name" value="AMINOGLYCOSIDE PHOSPHOTRANSFERASE DOMAIN-CONTAINING PROTEIN"/>
    <property type="match status" value="1"/>
</dbReference>
<keyword evidence="3" id="KW-0418">Kinase</keyword>
<accession>A0A319ECE2</accession>
<keyword evidence="4" id="KW-1185">Reference proteome</keyword>
<evidence type="ECO:0000256" key="1">
    <source>
        <dbReference type="SAM" id="MobiDB-lite"/>
    </source>
</evidence>
<protein>
    <submittedName>
        <fullName evidence="3">Serine/threonine protein kinase</fullName>
    </submittedName>
</protein>
<dbReference type="Gene3D" id="3.30.200.20">
    <property type="entry name" value="Phosphorylase Kinase, domain 1"/>
    <property type="match status" value="1"/>
</dbReference>
<evidence type="ECO:0000313" key="4">
    <source>
        <dbReference type="Proteomes" id="UP000248423"/>
    </source>
</evidence>
<reference evidence="3 4" key="1">
    <citation type="submission" date="2018-02" db="EMBL/GenBank/DDBJ databases">
        <title>The genomes of Aspergillus section Nigri reveals drivers in fungal speciation.</title>
        <authorList>
            <consortium name="DOE Joint Genome Institute"/>
            <person name="Vesth T.C."/>
            <person name="Nybo J."/>
            <person name="Theobald S."/>
            <person name="Brandl J."/>
            <person name="Frisvad J.C."/>
            <person name="Nielsen K.F."/>
            <person name="Lyhne E.K."/>
            <person name="Kogle M.E."/>
            <person name="Kuo A."/>
            <person name="Riley R."/>
            <person name="Clum A."/>
            <person name="Nolan M."/>
            <person name="Lipzen A."/>
            <person name="Salamov A."/>
            <person name="Henrissat B."/>
            <person name="Wiebenga A."/>
            <person name="De vries R.P."/>
            <person name="Grigoriev I.V."/>
            <person name="Mortensen U.H."/>
            <person name="Andersen M.R."/>
            <person name="Baker S.E."/>
        </authorList>
    </citation>
    <scope>NUCLEOTIDE SEQUENCE [LARGE SCALE GENOMIC DNA]</scope>
    <source>
        <strain evidence="3 4">CBS 121057</strain>
    </source>
</reference>
<dbReference type="AlphaFoldDB" id="A0A319ECE2"/>
<keyword evidence="3" id="KW-0808">Transferase</keyword>
<dbReference type="EMBL" id="KZ826339">
    <property type="protein sequence ID" value="PYI07852.1"/>
    <property type="molecule type" value="Genomic_DNA"/>
</dbReference>
<dbReference type="Proteomes" id="UP000248423">
    <property type="component" value="Unassembled WGS sequence"/>
</dbReference>
<evidence type="ECO:0000259" key="2">
    <source>
        <dbReference type="Pfam" id="PF01636"/>
    </source>
</evidence>
<dbReference type="GO" id="GO:0005739">
    <property type="term" value="C:mitochondrion"/>
    <property type="evidence" value="ECO:0007669"/>
    <property type="project" value="TreeGrafter"/>
</dbReference>
<keyword evidence="3" id="KW-0723">Serine/threonine-protein kinase</keyword>
<dbReference type="PANTHER" id="PTHR36091">
    <property type="entry name" value="ALTERED INHERITANCE OF MITOCHONDRIA PROTEIN 9, MITOCHONDRIAL"/>
    <property type="match status" value="1"/>
</dbReference>